<proteinExistence type="predicted"/>
<comment type="caution">
    <text evidence="4">The sequence shown here is derived from an EMBL/GenBank/DDBJ whole genome shotgun (WGS) entry which is preliminary data.</text>
</comment>
<evidence type="ECO:0000259" key="3">
    <source>
        <dbReference type="PROSITE" id="PS51294"/>
    </source>
</evidence>
<name>A0A200QD21_MACCD</name>
<evidence type="ECO:0000256" key="1">
    <source>
        <dbReference type="SAM" id="MobiDB-lite"/>
    </source>
</evidence>
<keyword evidence="5" id="KW-1185">Reference proteome</keyword>
<feature type="domain" description="Myb-like" evidence="2">
    <location>
        <begin position="548"/>
        <end position="603"/>
    </location>
</feature>
<dbReference type="InterPro" id="IPR001005">
    <property type="entry name" value="SANT/Myb"/>
</dbReference>
<feature type="region of interest" description="Disordered" evidence="1">
    <location>
        <begin position="136"/>
        <end position="181"/>
    </location>
</feature>
<dbReference type="EMBL" id="MVGT01002328">
    <property type="protein sequence ID" value="OVA08369.1"/>
    <property type="molecule type" value="Genomic_DNA"/>
</dbReference>
<dbReference type="Pfam" id="PF00249">
    <property type="entry name" value="Myb_DNA-binding"/>
    <property type="match status" value="1"/>
</dbReference>
<dbReference type="InterPro" id="IPR017930">
    <property type="entry name" value="Myb_dom"/>
</dbReference>
<dbReference type="STRING" id="56857.A0A200QD21"/>
<feature type="region of interest" description="Disordered" evidence="1">
    <location>
        <begin position="343"/>
        <end position="364"/>
    </location>
</feature>
<accession>A0A200QD21</accession>
<evidence type="ECO:0000259" key="2">
    <source>
        <dbReference type="PROSITE" id="PS50090"/>
    </source>
</evidence>
<sequence length="693" mass="76462">METLARVEENDEQQIKESLDATNSSSLSSPKEIADPVVYKLVRVEGDGRLVPATDDEVMEVEDLLEDDRSELPLVSDTGQSEGCILKDGLPPVKDKLGSSEGISQSENAEVKVQKLNARLEYIGVMLQKVKQEERLRLSSGSPDHSSCQMKVDGGCSDQHSQLPANDETPQTDHSLQETVPLLSPKLNDRCTTQLGSEICLKPADVSKVAGSSSDSAACSSSMPDFSKIKGEICLDNLTIKELHETFRATFGRETTVKDKLWLKRRIAMGLTNSCDVSTTTFIIKDKTLIKKKIEEETQCGMKSCKSADQIDGVSNVSCKDLPTSPTNQVGDRQVISGKRLRKPEAEHEHKCEDPHTEHIGSKRVRKPTKRYIEELSEVDTQECSVKLVSTVKYSGHGQPDPKPRVRPVRNVGLDGTAVVTRQESLGGSGVQVPYVSRVRRGRPRENFMPLMKYHPSSMGMAAKLVKKALGVRVSRPDSDNGDRNVKARLPSQRIEQPVKKEEKVEKPNDVVTCMSGQQQPVEMENVDLSGDNSDCNVTTVSTAKGGARRKHHRAWTLSEVVKLVEGVSRYGAGRWSEIKRLAFASYTYRTSVDLKDKWRNLLRASFAQSPTDKGMKNSRKHAAMPIPVPILLRVRELAEKHSQAAHVICAGNSGGCSGRSSVHETRCSKFHFGVALRLWGADAENSGWLDTQ</sequence>
<dbReference type="InterPro" id="IPR009057">
    <property type="entry name" value="Homeodomain-like_sf"/>
</dbReference>
<gene>
    <name evidence="4" type="ORF">BVC80_209g96</name>
</gene>
<feature type="compositionally biased region" description="Polar residues" evidence="1">
    <location>
        <begin position="158"/>
        <end position="178"/>
    </location>
</feature>
<dbReference type="SUPFAM" id="SSF46689">
    <property type="entry name" value="Homeodomain-like"/>
    <property type="match status" value="1"/>
</dbReference>
<evidence type="ECO:0000313" key="5">
    <source>
        <dbReference type="Proteomes" id="UP000195402"/>
    </source>
</evidence>
<dbReference type="OMA" id="DHSSAYM"/>
<dbReference type="OrthoDB" id="608866at2759"/>
<feature type="region of interest" description="Disordered" evidence="1">
    <location>
        <begin position="1"/>
        <end position="30"/>
    </location>
</feature>
<dbReference type="CDD" id="cd11660">
    <property type="entry name" value="SANT_TRF"/>
    <property type="match status" value="1"/>
</dbReference>
<dbReference type="Proteomes" id="UP000195402">
    <property type="component" value="Unassembled WGS sequence"/>
</dbReference>
<dbReference type="PANTHER" id="PTHR47122">
    <property type="entry name" value="MYB-LIKE DNA-BINDING DOMAIN CONTAINING PROTEIN, EXPRESSED"/>
    <property type="match status" value="1"/>
</dbReference>
<feature type="domain" description="HTH myb-type" evidence="3">
    <location>
        <begin position="548"/>
        <end position="607"/>
    </location>
</feature>
<feature type="compositionally biased region" description="Polar residues" evidence="1">
    <location>
        <begin position="139"/>
        <end position="149"/>
    </location>
</feature>
<dbReference type="InParanoid" id="A0A200QD21"/>
<feature type="compositionally biased region" description="Basic and acidic residues" evidence="1">
    <location>
        <begin position="1"/>
        <end position="19"/>
    </location>
</feature>
<dbReference type="PANTHER" id="PTHR47122:SF4">
    <property type="entry name" value="TRF-LIKE 3"/>
    <property type="match status" value="1"/>
</dbReference>
<feature type="compositionally biased region" description="Basic and acidic residues" evidence="1">
    <location>
        <begin position="343"/>
        <end position="361"/>
    </location>
</feature>
<dbReference type="AlphaFoldDB" id="A0A200QD21"/>
<dbReference type="FunCoup" id="A0A200QD21">
    <property type="interactions" value="2211"/>
</dbReference>
<dbReference type="Gene3D" id="1.10.246.220">
    <property type="match status" value="1"/>
</dbReference>
<dbReference type="PROSITE" id="PS50090">
    <property type="entry name" value="MYB_LIKE"/>
    <property type="match status" value="1"/>
</dbReference>
<protein>
    <submittedName>
        <fullName evidence="4">SANT/Myb domain</fullName>
    </submittedName>
</protein>
<dbReference type="PROSITE" id="PS51294">
    <property type="entry name" value="HTH_MYB"/>
    <property type="match status" value="1"/>
</dbReference>
<evidence type="ECO:0000313" key="4">
    <source>
        <dbReference type="EMBL" id="OVA08369.1"/>
    </source>
</evidence>
<dbReference type="SMART" id="SM00717">
    <property type="entry name" value="SANT"/>
    <property type="match status" value="1"/>
</dbReference>
<organism evidence="4 5">
    <name type="scientific">Macleaya cordata</name>
    <name type="common">Five-seeded plume-poppy</name>
    <name type="synonym">Bocconia cordata</name>
    <dbReference type="NCBI Taxonomy" id="56857"/>
    <lineage>
        <taxon>Eukaryota</taxon>
        <taxon>Viridiplantae</taxon>
        <taxon>Streptophyta</taxon>
        <taxon>Embryophyta</taxon>
        <taxon>Tracheophyta</taxon>
        <taxon>Spermatophyta</taxon>
        <taxon>Magnoliopsida</taxon>
        <taxon>Ranunculales</taxon>
        <taxon>Papaveraceae</taxon>
        <taxon>Papaveroideae</taxon>
        <taxon>Macleaya</taxon>
    </lineage>
</organism>
<reference evidence="4 5" key="1">
    <citation type="journal article" date="2017" name="Mol. Plant">
        <title>The Genome of Medicinal Plant Macleaya cordata Provides New Insights into Benzylisoquinoline Alkaloids Metabolism.</title>
        <authorList>
            <person name="Liu X."/>
            <person name="Liu Y."/>
            <person name="Huang P."/>
            <person name="Ma Y."/>
            <person name="Qing Z."/>
            <person name="Tang Q."/>
            <person name="Cao H."/>
            <person name="Cheng P."/>
            <person name="Zheng Y."/>
            <person name="Yuan Z."/>
            <person name="Zhou Y."/>
            <person name="Liu J."/>
            <person name="Tang Z."/>
            <person name="Zhuo Y."/>
            <person name="Zhang Y."/>
            <person name="Yu L."/>
            <person name="Huang J."/>
            <person name="Yang P."/>
            <person name="Peng Q."/>
            <person name="Zhang J."/>
            <person name="Jiang W."/>
            <person name="Zhang Z."/>
            <person name="Lin K."/>
            <person name="Ro D.K."/>
            <person name="Chen X."/>
            <person name="Xiong X."/>
            <person name="Shang Y."/>
            <person name="Huang S."/>
            <person name="Zeng J."/>
        </authorList>
    </citation>
    <scope>NUCLEOTIDE SEQUENCE [LARGE SCALE GENOMIC DNA]</scope>
    <source>
        <strain evidence="5">cv. BLH2017</strain>
        <tissue evidence="4">Root</tissue>
    </source>
</reference>